<dbReference type="GO" id="GO:0007234">
    <property type="term" value="P:osmosensory signaling via phosphorelay pathway"/>
    <property type="evidence" value="ECO:0007669"/>
    <property type="project" value="TreeGrafter"/>
</dbReference>
<dbReference type="Pfam" id="PF02518">
    <property type="entry name" value="HATPase_c"/>
    <property type="match status" value="1"/>
</dbReference>
<dbReference type="InterPro" id="IPR050351">
    <property type="entry name" value="BphY/WalK/GraS-like"/>
</dbReference>
<dbReference type="InterPro" id="IPR003661">
    <property type="entry name" value="HisK_dim/P_dom"/>
</dbReference>
<keyword evidence="5 7" id="KW-0418">Kinase</keyword>
<dbReference type="GO" id="GO:0000155">
    <property type="term" value="F:phosphorelay sensor kinase activity"/>
    <property type="evidence" value="ECO:0007669"/>
    <property type="project" value="InterPro"/>
</dbReference>
<dbReference type="Pfam" id="PF12974">
    <property type="entry name" value="Phosphonate-bd"/>
    <property type="match status" value="1"/>
</dbReference>
<dbReference type="Gene3D" id="1.10.287.130">
    <property type="match status" value="1"/>
</dbReference>
<dbReference type="InterPro" id="IPR004358">
    <property type="entry name" value="Sig_transdc_His_kin-like_C"/>
</dbReference>
<feature type="domain" description="Histidine kinase" evidence="6">
    <location>
        <begin position="421"/>
        <end position="653"/>
    </location>
</feature>
<dbReference type="PRINTS" id="PR00344">
    <property type="entry name" value="BCTRLSENSOR"/>
</dbReference>
<organism evidence="7 8">
    <name type="scientific">Sutterella megalosphaeroides</name>
    <dbReference type="NCBI Taxonomy" id="2494234"/>
    <lineage>
        <taxon>Bacteria</taxon>
        <taxon>Pseudomonadati</taxon>
        <taxon>Pseudomonadota</taxon>
        <taxon>Betaproteobacteria</taxon>
        <taxon>Burkholderiales</taxon>
        <taxon>Sutterellaceae</taxon>
        <taxon>Sutterella</taxon>
    </lineage>
</organism>
<accession>A0A2Z6IC29</accession>
<keyword evidence="3" id="KW-0597">Phosphoprotein</keyword>
<evidence type="ECO:0000313" key="7">
    <source>
        <dbReference type="EMBL" id="BBF23207.1"/>
    </source>
</evidence>
<dbReference type="PANTHER" id="PTHR42878">
    <property type="entry name" value="TWO-COMPONENT HISTIDINE KINASE"/>
    <property type="match status" value="1"/>
</dbReference>
<dbReference type="AlphaFoldDB" id="A0A2Z6IC29"/>
<dbReference type="PANTHER" id="PTHR42878:SF14">
    <property type="entry name" value="OSMOLARITY TWO-COMPONENT SYSTEM PROTEIN SSK1"/>
    <property type="match status" value="1"/>
</dbReference>
<dbReference type="GO" id="GO:0030295">
    <property type="term" value="F:protein kinase activator activity"/>
    <property type="evidence" value="ECO:0007669"/>
    <property type="project" value="TreeGrafter"/>
</dbReference>
<proteinExistence type="predicted"/>
<dbReference type="InterPro" id="IPR036097">
    <property type="entry name" value="HisK_dim/P_sf"/>
</dbReference>
<dbReference type="PROSITE" id="PS50109">
    <property type="entry name" value="HIS_KIN"/>
    <property type="match status" value="1"/>
</dbReference>
<dbReference type="InterPro" id="IPR003594">
    <property type="entry name" value="HATPase_dom"/>
</dbReference>
<dbReference type="SUPFAM" id="SSF47384">
    <property type="entry name" value="Homodimeric domain of signal transducing histidine kinase"/>
    <property type="match status" value="1"/>
</dbReference>
<evidence type="ECO:0000313" key="8">
    <source>
        <dbReference type="Proteomes" id="UP000271003"/>
    </source>
</evidence>
<dbReference type="SUPFAM" id="SSF55874">
    <property type="entry name" value="ATPase domain of HSP90 chaperone/DNA topoisomerase II/histidine kinase"/>
    <property type="match status" value="1"/>
</dbReference>
<dbReference type="InterPro" id="IPR005467">
    <property type="entry name" value="His_kinase_dom"/>
</dbReference>
<dbReference type="CDD" id="cd00082">
    <property type="entry name" value="HisKA"/>
    <property type="match status" value="1"/>
</dbReference>
<name>A0A2Z6IC29_9BURK</name>
<evidence type="ECO:0000256" key="4">
    <source>
        <dbReference type="ARBA" id="ARBA00022679"/>
    </source>
</evidence>
<dbReference type="GO" id="GO:0000156">
    <property type="term" value="F:phosphorelay response regulator activity"/>
    <property type="evidence" value="ECO:0007669"/>
    <property type="project" value="TreeGrafter"/>
</dbReference>
<dbReference type="InterPro" id="IPR036890">
    <property type="entry name" value="HATPase_C_sf"/>
</dbReference>
<keyword evidence="8" id="KW-1185">Reference proteome</keyword>
<dbReference type="Pfam" id="PF00512">
    <property type="entry name" value="HisKA"/>
    <property type="match status" value="1"/>
</dbReference>
<dbReference type="SMART" id="SM00387">
    <property type="entry name" value="HATPase_c"/>
    <property type="match status" value="1"/>
</dbReference>
<dbReference type="Gene3D" id="3.30.565.10">
    <property type="entry name" value="Histidine kinase-like ATPase, C-terminal domain"/>
    <property type="match status" value="1"/>
</dbReference>
<dbReference type="Gene3D" id="3.40.190.10">
    <property type="entry name" value="Periplasmic binding protein-like II"/>
    <property type="match status" value="1"/>
</dbReference>
<evidence type="ECO:0000256" key="3">
    <source>
        <dbReference type="ARBA" id="ARBA00022553"/>
    </source>
</evidence>
<dbReference type="KEGG" id="sutt:SUTMEG_10980"/>
<keyword evidence="4" id="KW-0808">Transferase</keyword>
<dbReference type="OrthoDB" id="8559580at2"/>
<gene>
    <name evidence="7" type="ORF">SUTMEG_10980</name>
</gene>
<comment type="catalytic activity">
    <reaction evidence="1">
        <text>ATP + protein L-histidine = ADP + protein N-phospho-L-histidine.</text>
        <dbReference type="EC" id="2.7.13.3"/>
    </reaction>
</comment>
<evidence type="ECO:0000259" key="6">
    <source>
        <dbReference type="PROSITE" id="PS50109"/>
    </source>
</evidence>
<evidence type="ECO:0000256" key="5">
    <source>
        <dbReference type="ARBA" id="ARBA00022777"/>
    </source>
</evidence>
<evidence type="ECO:0000256" key="2">
    <source>
        <dbReference type="ARBA" id="ARBA00012438"/>
    </source>
</evidence>
<sequence length="671" mass="74057">MTVSKDRKADRKRSRAGLRPHILSRALFTGFVVGLATLSAAFPASSARASAPEIDPWVHVRADQRDTACTVRVGVSSFAELNPNHPIINATLEHLARTLPRETVCVNYYPTTERLAADLRRKEVDFFIASSGFYRRTLLLGAKDLSVVAGPHAPDPNRAEGSVFLTRIDRTDIRDLEDLRGKTLVANLDWGFSGFQTALREIVPLQPQGARAKDFFRSIAFVGHDQKAVPEALLEGRADAGALKTCLLEEYEARRPEWKGKFRVINEIPDTDFACRTSTRLYPNWVFAATPRAPTALARRTALALLEMPRTEEGLYWGIGTDFSEVDGLMRDLRLGPYEILDEWSLRALWERYKVLVSVLLTLVAGGLLHAWRAERLVRRRTAQLTAAHAREKAAAREARLQEERLALLQKRAAVGQMSNMVAHELRQPLAAILAYGHGLERLAEAGRVNADVLGSTLVKITREAERANGIVERVRQYARTKSVRRTSTDARALFDEAVRAFRLTERARRVAFEAADETLDATEDGLRAVGPLPLWVDELETGLALQNLLRNAADAANSQGADERGERGNPRVRFSLSSSGGYVVYRIEDNGPRLSDEAFARLSMPLTSEKPEGLGLGLGIARSIAQAHGGQVAFERLETSGLAALFALPIQTPSAGYPHEPSGKPSSDEK</sequence>
<dbReference type="SMART" id="SM00388">
    <property type="entry name" value="HisKA"/>
    <property type="match status" value="1"/>
</dbReference>
<dbReference type="SUPFAM" id="SSF53850">
    <property type="entry name" value="Periplasmic binding protein-like II"/>
    <property type="match status" value="1"/>
</dbReference>
<dbReference type="EMBL" id="AP018786">
    <property type="protein sequence ID" value="BBF23207.1"/>
    <property type="molecule type" value="Genomic_DNA"/>
</dbReference>
<dbReference type="EC" id="2.7.13.3" evidence="2"/>
<evidence type="ECO:0000256" key="1">
    <source>
        <dbReference type="ARBA" id="ARBA00000085"/>
    </source>
</evidence>
<protein>
    <recommendedName>
        <fullName evidence="2">histidine kinase</fullName>
        <ecNumber evidence="2">2.7.13.3</ecNumber>
    </recommendedName>
</protein>
<dbReference type="Proteomes" id="UP000271003">
    <property type="component" value="Chromosome"/>
</dbReference>
<dbReference type="RefSeq" id="WP_120176839.1">
    <property type="nucleotide sequence ID" value="NZ_AP018786.1"/>
</dbReference>
<reference evidence="7 8" key="1">
    <citation type="journal article" date="2018" name="Int. J. Syst. Evol. Microbiol.">
        <title>Mesosutterella multiformis gen. nov., sp. nov., a member of the family Sutterellaceae and Sutterella megalosphaeroides sp. nov., isolated from human faeces.</title>
        <authorList>
            <person name="Sakamoto M."/>
            <person name="Ikeyama N."/>
            <person name="Kunihiro T."/>
            <person name="Iino T."/>
            <person name="Yuki M."/>
            <person name="Ohkuma M."/>
        </authorList>
    </citation>
    <scope>NUCLEOTIDE SEQUENCE [LARGE SCALE GENOMIC DNA]</scope>
    <source>
        <strain evidence="7 8">6FBBBH3</strain>
    </source>
</reference>